<gene>
    <name evidence="7" type="ORF">HGMM_F01C04C17</name>
</gene>
<dbReference type="GO" id="GO:0006508">
    <property type="term" value="P:proteolysis"/>
    <property type="evidence" value="ECO:0007669"/>
    <property type="project" value="UniProtKB-KW"/>
</dbReference>
<evidence type="ECO:0000259" key="6">
    <source>
        <dbReference type="Pfam" id="PF00082"/>
    </source>
</evidence>
<dbReference type="InterPro" id="IPR036852">
    <property type="entry name" value="Peptidase_S8/S53_dom_sf"/>
</dbReference>
<comment type="similarity">
    <text evidence="1 5">Belongs to the peptidase S8 family.</text>
</comment>
<feature type="active site" description="Charge relay system" evidence="5">
    <location>
        <position position="450"/>
    </location>
</feature>
<feature type="domain" description="Peptidase S8/S53" evidence="6">
    <location>
        <begin position="395"/>
        <end position="498"/>
    </location>
</feature>
<reference evidence="7" key="1">
    <citation type="journal article" date="2005" name="Environ. Microbiol.">
        <title>Genetic and functional properties of uncultivated thermophilic crenarchaeotes from a subsurface gold mine as revealed by analysis of genome fragments.</title>
        <authorList>
            <person name="Nunoura T."/>
            <person name="Hirayama H."/>
            <person name="Takami H."/>
            <person name="Oida H."/>
            <person name="Nishi S."/>
            <person name="Shimamura S."/>
            <person name="Suzuki Y."/>
            <person name="Inagaki F."/>
            <person name="Takai K."/>
            <person name="Nealson K.H."/>
            <person name="Horikoshi K."/>
        </authorList>
    </citation>
    <scope>NUCLEOTIDE SEQUENCE</scope>
</reference>
<dbReference type="PROSITE" id="PS00138">
    <property type="entry name" value="SUBTILASE_SER"/>
    <property type="match status" value="1"/>
</dbReference>
<evidence type="ECO:0000256" key="3">
    <source>
        <dbReference type="ARBA" id="ARBA00022801"/>
    </source>
</evidence>
<dbReference type="Gene3D" id="3.40.50.200">
    <property type="entry name" value="Peptidase S8/S53 domain"/>
    <property type="match status" value="2"/>
</dbReference>
<dbReference type="PANTHER" id="PTHR43806">
    <property type="entry name" value="PEPTIDASE S8"/>
    <property type="match status" value="1"/>
</dbReference>
<dbReference type="InterPro" id="IPR000209">
    <property type="entry name" value="Peptidase_S8/S53_dom"/>
</dbReference>
<evidence type="ECO:0000313" key="7">
    <source>
        <dbReference type="EMBL" id="BAL52397.1"/>
    </source>
</evidence>
<keyword evidence="3 5" id="KW-0378">Hydrolase</keyword>
<dbReference type="AlphaFoldDB" id="H5S8B1"/>
<feature type="active site" description="Charge relay system" evidence="5">
    <location>
        <position position="180"/>
    </location>
</feature>
<accession>H5S8B1</accession>
<feature type="domain" description="Peptidase S8/S53" evidence="6">
    <location>
        <begin position="134"/>
        <end position="272"/>
    </location>
</feature>
<dbReference type="PROSITE" id="PS51892">
    <property type="entry name" value="SUBTILASE"/>
    <property type="match status" value="1"/>
</dbReference>
<protein>
    <submittedName>
        <fullName evidence="7">Peptidase S8/S53</fullName>
    </submittedName>
</protein>
<dbReference type="InterPro" id="IPR015500">
    <property type="entry name" value="Peptidase_S8_subtilisin-rel"/>
</dbReference>
<keyword evidence="4 5" id="KW-0720">Serine protease</keyword>
<evidence type="ECO:0000256" key="2">
    <source>
        <dbReference type="ARBA" id="ARBA00022670"/>
    </source>
</evidence>
<dbReference type="InterPro" id="IPR023828">
    <property type="entry name" value="Peptidase_S8_Ser-AS"/>
</dbReference>
<name>H5S8B1_9BACT</name>
<dbReference type="PANTHER" id="PTHR43806:SF11">
    <property type="entry name" value="CEREVISIN-RELATED"/>
    <property type="match status" value="1"/>
</dbReference>
<proteinExistence type="inferred from homology"/>
<evidence type="ECO:0000256" key="5">
    <source>
        <dbReference type="PROSITE-ProRule" id="PRU01240"/>
    </source>
</evidence>
<evidence type="ECO:0000256" key="1">
    <source>
        <dbReference type="ARBA" id="ARBA00011073"/>
    </source>
</evidence>
<sequence>MPTSPQAQNVQKIQELLAESLTAFESGLELPTLPANKPEELKAGKVRVVLEATHASEVRNIQARVEALGGRVEAVYDNLVQAFVPIKSVNALAGMGSVSWVRTPLVPVWEQGSTVSEGVRVIGANLWHEAGIKGQGVKVAIVDGGFKGYQRLLGSELPPADRVIVRSFNRDEDIEADERHGTAVAEIVYDLVPEATFYLVNFDTDVELGRAIDFLISEGVQIINTSFNFFGTGCPWEGTGLIEPIVKKARDAGIFWAVSVGNHGTEHWQGIFDDPNKNGFHNFLGDDEGLTLDVDADEVGAVIAVLSWEDKCGKATENYELLLFDDADRRRASGSQLRAGWPSRVLVFTVRDSGRYHLKIRQRTATRPTAKLDVSVIDIEPEYSVFEGSVGAFEPAISPSAFSVGATDFRTDAARRYSSRGPTKDGRIKPDFAAPDGVRNTTFRQFFGTSASSPHVAGAAALVKSVRPNWGPKEIADFLASRAIDRGDDGPDNTYGAGRIALGEPLKEEKPAEVTIGAFPEKLKFVAQANGPAPVPQLLEIANLGAGELVWTAQAQTDSVKLSAAQGVGRALIQVSLDIAGLAAGTYESAITITAENAQNSPLTIPVEIQITEGTPVGELLSLFFSKVEFVTPAAWARSERSSDGCLVYTNNSAEAQRIRVTLADGSTVSEYDVPASKAVTACGDILYVDLR</sequence>
<dbReference type="GO" id="GO:0004252">
    <property type="term" value="F:serine-type endopeptidase activity"/>
    <property type="evidence" value="ECO:0007669"/>
    <property type="project" value="UniProtKB-UniRule"/>
</dbReference>
<dbReference type="SUPFAM" id="SSF52743">
    <property type="entry name" value="Subtilisin-like"/>
    <property type="match status" value="1"/>
</dbReference>
<dbReference type="Pfam" id="PF00082">
    <property type="entry name" value="Peptidase_S8"/>
    <property type="match status" value="2"/>
</dbReference>
<dbReference type="EMBL" id="AP011627">
    <property type="protein sequence ID" value="BAL52397.1"/>
    <property type="molecule type" value="Genomic_DNA"/>
</dbReference>
<feature type="active site" description="Charge relay system" evidence="5">
    <location>
        <position position="143"/>
    </location>
</feature>
<organism evidence="7">
    <name type="scientific">uncultured Acetothermia bacterium</name>
    <dbReference type="NCBI Taxonomy" id="236499"/>
    <lineage>
        <taxon>Bacteria</taxon>
        <taxon>Candidatus Bipolaricaulota</taxon>
        <taxon>environmental samples</taxon>
    </lineage>
</organism>
<keyword evidence="2 5" id="KW-0645">Protease</keyword>
<reference evidence="7" key="2">
    <citation type="journal article" date="2012" name="PLoS ONE">
        <title>A Deeply Branching Thermophilic Bacterium with an Ancient Acetyl-CoA Pathway Dominates a Subsurface Ecosystem.</title>
        <authorList>
            <person name="Takami H."/>
            <person name="Noguchi H."/>
            <person name="Takaki Y."/>
            <person name="Uchiyama I."/>
            <person name="Toyoda A."/>
            <person name="Nishi S."/>
            <person name="Chee G.-J."/>
            <person name="Arai W."/>
            <person name="Nunoura T."/>
            <person name="Itoh T."/>
            <person name="Hattori M."/>
            <person name="Takai K."/>
        </authorList>
    </citation>
    <scope>NUCLEOTIDE SEQUENCE</scope>
</reference>
<evidence type="ECO:0000256" key="4">
    <source>
        <dbReference type="ARBA" id="ARBA00022825"/>
    </source>
</evidence>
<dbReference type="PRINTS" id="PR00723">
    <property type="entry name" value="SUBTILISIN"/>
</dbReference>
<dbReference type="InterPro" id="IPR050131">
    <property type="entry name" value="Peptidase_S8_subtilisin-like"/>
</dbReference>